<dbReference type="Gene3D" id="2.10.25.10">
    <property type="entry name" value="Laminin"/>
    <property type="match status" value="1"/>
</dbReference>
<evidence type="ECO:0000313" key="3">
    <source>
        <dbReference type="EMBL" id="CAD1468476.1"/>
    </source>
</evidence>
<gene>
    <name evidence="3" type="ORF">MHI_LOCUS49124</name>
</gene>
<comment type="caution">
    <text evidence="3">The sequence shown here is derived from an EMBL/GenBank/DDBJ whole genome shotgun (WGS) entry which is preliminary data.</text>
</comment>
<keyword evidence="4" id="KW-1185">Reference proteome</keyword>
<evidence type="ECO:0000313" key="4">
    <source>
        <dbReference type="Proteomes" id="UP000752696"/>
    </source>
</evidence>
<dbReference type="AlphaFoldDB" id="A0A6V7GTY8"/>
<feature type="non-terminal residue" evidence="3">
    <location>
        <position position="1"/>
    </location>
</feature>
<dbReference type="Proteomes" id="UP000752696">
    <property type="component" value="Unassembled WGS sequence"/>
</dbReference>
<dbReference type="Pfam" id="PF00008">
    <property type="entry name" value="EGF"/>
    <property type="match status" value="1"/>
</dbReference>
<dbReference type="SMART" id="SM00181">
    <property type="entry name" value="EGF"/>
    <property type="match status" value="1"/>
</dbReference>
<dbReference type="PROSITE" id="PS00022">
    <property type="entry name" value="EGF_1"/>
    <property type="match status" value="1"/>
</dbReference>
<accession>A0A6V7GTY8</accession>
<comment type="caution">
    <text evidence="1">Lacks conserved residue(s) required for the propagation of feature annotation.</text>
</comment>
<name>A0A6V7GTY8_9HYME</name>
<evidence type="ECO:0000259" key="2">
    <source>
        <dbReference type="PROSITE" id="PS50026"/>
    </source>
</evidence>
<dbReference type="OrthoDB" id="283575at2759"/>
<protein>
    <recommendedName>
        <fullName evidence="2">EGF-like domain-containing protein</fullName>
    </recommendedName>
</protein>
<reference evidence="3" key="1">
    <citation type="submission" date="2020-07" db="EMBL/GenBank/DDBJ databases">
        <authorList>
            <person name="Nazaruddin N."/>
        </authorList>
    </citation>
    <scope>NUCLEOTIDE SEQUENCE</scope>
</reference>
<organism evidence="3 4">
    <name type="scientific">Heterotrigona itama</name>
    <dbReference type="NCBI Taxonomy" id="395501"/>
    <lineage>
        <taxon>Eukaryota</taxon>
        <taxon>Metazoa</taxon>
        <taxon>Ecdysozoa</taxon>
        <taxon>Arthropoda</taxon>
        <taxon>Hexapoda</taxon>
        <taxon>Insecta</taxon>
        <taxon>Pterygota</taxon>
        <taxon>Neoptera</taxon>
        <taxon>Endopterygota</taxon>
        <taxon>Hymenoptera</taxon>
        <taxon>Apocrita</taxon>
        <taxon>Aculeata</taxon>
        <taxon>Apoidea</taxon>
        <taxon>Anthophila</taxon>
        <taxon>Apidae</taxon>
        <taxon>Heterotrigona</taxon>
    </lineage>
</organism>
<dbReference type="FunFam" id="2.10.25.10:FF:000136">
    <property type="entry name" value="Neurogenic locus notch 1"/>
    <property type="match status" value="1"/>
</dbReference>
<dbReference type="SUPFAM" id="SSF57196">
    <property type="entry name" value="EGF/Laminin"/>
    <property type="match status" value="1"/>
</dbReference>
<feature type="domain" description="EGF-like" evidence="2">
    <location>
        <begin position="5"/>
        <end position="43"/>
    </location>
</feature>
<keyword evidence="1" id="KW-0245">EGF-like domain</keyword>
<feature type="disulfide bond" evidence="1">
    <location>
        <begin position="33"/>
        <end position="42"/>
    </location>
</feature>
<dbReference type="PROSITE" id="PS01186">
    <property type="entry name" value="EGF_2"/>
    <property type="match status" value="1"/>
</dbReference>
<dbReference type="EMBL" id="CAJDYZ010000609">
    <property type="protein sequence ID" value="CAD1468476.1"/>
    <property type="molecule type" value="Genomic_DNA"/>
</dbReference>
<dbReference type="PROSITE" id="PS50026">
    <property type="entry name" value="EGF_3"/>
    <property type="match status" value="1"/>
</dbReference>
<sequence length="51" mass="5328">LLCHLDDACTSNPCHEGAICDTSPINGSFACSCATGYKGVDCSNDIDECEQ</sequence>
<feature type="disulfide bond" evidence="1">
    <location>
        <begin position="14"/>
        <end position="31"/>
    </location>
</feature>
<keyword evidence="1" id="KW-1015">Disulfide bond</keyword>
<evidence type="ECO:0000256" key="1">
    <source>
        <dbReference type="PROSITE-ProRule" id="PRU00076"/>
    </source>
</evidence>
<proteinExistence type="predicted"/>
<dbReference type="InterPro" id="IPR000742">
    <property type="entry name" value="EGF"/>
</dbReference>
<feature type="non-terminal residue" evidence="3">
    <location>
        <position position="51"/>
    </location>
</feature>